<evidence type="ECO:0000256" key="5">
    <source>
        <dbReference type="ARBA" id="ARBA00047754"/>
    </source>
</evidence>
<dbReference type="NCBIfam" id="TIGR03905">
    <property type="entry name" value="TIGR03905_4_Cys"/>
    <property type="match status" value="1"/>
</dbReference>
<dbReference type="InterPro" id="IPR024434">
    <property type="entry name" value="TSCPD_dom"/>
</dbReference>
<proteinExistence type="inferred from homology"/>
<keyword evidence="4" id="KW-0547">Nucleotide-binding</keyword>
<reference evidence="7 8" key="1">
    <citation type="submission" date="2019-08" db="EMBL/GenBank/DDBJ databases">
        <title>In-depth cultivation of the pig gut microbiome towards novel bacterial diversity and tailored functional studies.</title>
        <authorList>
            <person name="Wylensek D."/>
            <person name="Hitch T.C.A."/>
            <person name="Clavel T."/>
        </authorList>
    </citation>
    <scope>NUCLEOTIDE SEQUENCE [LARGE SCALE GENOMIC DNA]</scope>
    <source>
        <strain evidence="7 8">WCA-389-WT-23D1</strain>
    </source>
</reference>
<accession>A0A7X2TDI8</accession>
<name>A0A7X2TDI8_9CLOT</name>
<evidence type="ECO:0000313" key="7">
    <source>
        <dbReference type="EMBL" id="MSS36986.1"/>
    </source>
</evidence>
<organism evidence="7 8">
    <name type="scientific">Clostridium porci</name>
    <dbReference type="NCBI Taxonomy" id="2605778"/>
    <lineage>
        <taxon>Bacteria</taxon>
        <taxon>Bacillati</taxon>
        <taxon>Bacillota</taxon>
        <taxon>Clostridia</taxon>
        <taxon>Eubacteriales</taxon>
        <taxon>Clostridiaceae</taxon>
        <taxon>Clostridium</taxon>
    </lineage>
</organism>
<dbReference type="GO" id="GO:0071897">
    <property type="term" value="P:DNA biosynthetic process"/>
    <property type="evidence" value="ECO:0007669"/>
    <property type="project" value="UniProtKB-KW"/>
</dbReference>
<evidence type="ECO:0000256" key="2">
    <source>
        <dbReference type="ARBA" id="ARBA00012274"/>
    </source>
</evidence>
<evidence type="ECO:0000256" key="3">
    <source>
        <dbReference type="ARBA" id="ARBA00022634"/>
    </source>
</evidence>
<dbReference type="RefSeq" id="WP_154472426.1">
    <property type="nucleotide sequence ID" value="NZ_DBEWUL010000003.1"/>
</dbReference>
<evidence type="ECO:0000313" key="8">
    <source>
        <dbReference type="Proteomes" id="UP000429958"/>
    </source>
</evidence>
<comment type="caution">
    <text evidence="7">The sequence shown here is derived from an EMBL/GenBank/DDBJ whole genome shotgun (WGS) entry which is preliminary data.</text>
</comment>
<gene>
    <name evidence="7" type="ORF">FYJ39_10435</name>
</gene>
<comment type="catalytic activity">
    <reaction evidence="5">
        <text>a 2'-deoxyribonucleoside 5'-diphosphate + [thioredoxin]-disulfide + H2O = a ribonucleoside 5'-diphosphate + [thioredoxin]-dithiol</text>
        <dbReference type="Rhea" id="RHEA:23252"/>
        <dbReference type="Rhea" id="RHEA-COMP:10698"/>
        <dbReference type="Rhea" id="RHEA-COMP:10700"/>
        <dbReference type="ChEBI" id="CHEBI:15377"/>
        <dbReference type="ChEBI" id="CHEBI:29950"/>
        <dbReference type="ChEBI" id="CHEBI:50058"/>
        <dbReference type="ChEBI" id="CHEBI:57930"/>
        <dbReference type="ChEBI" id="CHEBI:73316"/>
        <dbReference type="EC" id="1.17.4.1"/>
    </reaction>
</comment>
<dbReference type="InterPro" id="IPR023806">
    <property type="entry name" value="CHP03905"/>
</dbReference>
<protein>
    <recommendedName>
        <fullName evidence="2">ribonucleoside-diphosphate reductase</fullName>
        <ecNumber evidence="2">1.17.4.1</ecNumber>
    </recommendedName>
</protein>
<evidence type="ECO:0000256" key="1">
    <source>
        <dbReference type="ARBA" id="ARBA00007405"/>
    </source>
</evidence>
<keyword evidence="3" id="KW-0237">DNA synthesis</keyword>
<keyword evidence="8" id="KW-1185">Reference proteome</keyword>
<feature type="domain" description="TSCPD" evidence="6">
    <location>
        <begin position="2"/>
        <end position="77"/>
    </location>
</feature>
<dbReference type="GO" id="GO:0000166">
    <property type="term" value="F:nucleotide binding"/>
    <property type="evidence" value="ECO:0007669"/>
    <property type="project" value="UniProtKB-KW"/>
</dbReference>
<evidence type="ECO:0000259" key="6">
    <source>
        <dbReference type="Pfam" id="PF12637"/>
    </source>
</evidence>
<comment type="similarity">
    <text evidence="1">Belongs to the ribonucleoside diphosphate reductase class-2 family.</text>
</comment>
<evidence type="ECO:0000256" key="4">
    <source>
        <dbReference type="ARBA" id="ARBA00022741"/>
    </source>
</evidence>
<dbReference type="GO" id="GO:0004748">
    <property type="term" value="F:ribonucleoside-diphosphate reductase activity, thioredoxin disulfide as acceptor"/>
    <property type="evidence" value="ECO:0007669"/>
    <property type="project" value="UniProtKB-EC"/>
</dbReference>
<dbReference type="Pfam" id="PF12637">
    <property type="entry name" value="TSCPD"/>
    <property type="match status" value="1"/>
</dbReference>
<dbReference type="EC" id="1.17.4.1" evidence="2"/>
<dbReference type="Proteomes" id="UP000429958">
    <property type="component" value="Unassembled WGS sequence"/>
</dbReference>
<dbReference type="EMBL" id="VUMD01000008">
    <property type="protein sequence ID" value="MSS36986.1"/>
    <property type="molecule type" value="Genomic_DNA"/>
</dbReference>
<sequence>MKYKTQGVCAREISFEVRDNKLYNVTFTGGCSGNTQGLGRLVEGMDVKEAIQRLDGIHCGPRSTSCPDQLAKALKQFNTH</sequence>
<dbReference type="AlphaFoldDB" id="A0A7X2TDI8"/>